<evidence type="ECO:0000256" key="11">
    <source>
        <dbReference type="ARBA" id="ARBA00023170"/>
    </source>
</evidence>
<evidence type="ECO:0000256" key="1">
    <source>
        <dbReference type="ARBA" id="ARBA00004251"/>
    </source>
</evidence>
<evidence type="ECO:0000256" key="8">
    <source>
        <dbReference type="ARBA" id="ARBA00022840"/>
    </source>
</evidence>
<evidence type="ECO:0000256" key="5">
    <source>
        <dbReference type="ARBA" id="ARBA00022692"/>
    </source>
</evidence>
<evidence type="ECO:0000256" key="3">
    <source>
        <dbReference type="ARBA" id="ARBA00010217"/>
    </source>
</evidence>
<evidence type="ECO:0000259" key="14">
    <source>
        <dbReference type="PROSITE" id="PS50011"/>
    </source>
</evidence>
<dbReference type="InterPro" id="IPR050528">
    <property type="entry name" value="L-type_Lectin-RKs"/>
</dbReference>
<evidence type="ECO:0000256" key="9">
    <source>
        <dbReference type="ARBA" id="ARBA00022989"/>
    </source>
</evidence>
<sequence>MLLSRRQRRPRPEVNGTAAVDHSDDTDNDEGADFEKGMGPRRYYYRELAAATGNLAEENKLGSGGFGPVYRGYLAGQDRHVAVKVLSLESSTQGRRQFDAEVRIISQLRHRNLVQLVGWCESSRKQQGQGGGGALLLVYELVPAGSLDRHLYGGGGGARLLPWPERYKAAAGLGAALAYLHEEWEQAVVHGDVKPSNLLLDPAHGAKLGDFGLARLLDHGAGPRTTRVVMGTLGYMDPDLVTTHRPGQASDVYSFGVVLLEVACGRPAATAAAEELPGGEEALALPEWVWELYDRGAVMEAADGRLEGEFDAWEMERVLVVGLWCSHPVPRERPSIAQALNVLQSRDAALPALPANPHRGAAATAGFSSYVHCLDSVGSVAEAR</sequence>
<keyword evidence="9" id="KW-1133">Transmembrane helix</keyword>
<dbReference type="InterPro" id="IPR008271">
    <property type="entry name" value="Ser/Thr_kinase_AS"/>
</dbReference>
<keyword evidence="4" id="KW-1003">Cell membrane</keyword>
<dbReference type="EMBL" id="OZ075117">
    <property type="protein sequence ID" value="CAL5080565.1"/>
    <property type="molecule type" value="Genomic_DNA"/>
</dbReference>
<evidence type="ECO:0000256" key="12">
    <source>
        <dbReference type="ARBA" id="ARBA00023180"/>
    </source>
</evidence>
<dbReference type="Gene3D" id="3.30.200.20">
    <property type="entry name" value="Phosphorylase Kinase, domain 1"/>
    <property type="match status" value="1"/>
</dbReference>
<dbReference type="GO" id="GO:0005886">
    <property type="term" value="C:plasma membrane"/>
    <property type="evidence" value="ECO:0007669"/>
    <property type="project" value="UniProtKB-SubCell"/>
</dbReference>
<keyword evidence="11" id="KW-0675">Receptor</keyword>
<gene>
    <name evidence="15" type="ORF">URODEC1_LOCUS108145</name>
</gene>
<evidence type="ECO:0000256" key="13">
    <source>
        <dbReference type="SAM" id="MobiDB-lite"/>
    </source>
</evidence>
<dbReference type="FunFam" id="1.10.510.10:FF:000240">
    <property type="entry name" value="Lectin-domain containing receptor kinase A4.3"/>
    <property type="match status" value="1"/>
</dbReference>
<accession>A0ABC9FQV8</accession>
<evidence type="ECO:0000256" key="4">
    <source>
        <dbReference type="ARBA" id="ARBA00022475"/>
    </source>
</evidence>
<reference evidence="16" key="1">
    <citation type="submission" date="2024-06" db="EMBL/GenBank/DDBJ databases">
        <authorList>
            <person name="Ryan C."/>
        </authorList>
    </citation>
    <scope>NUCLEOTIDE SEQUENCE [LARGE SCALE GENOMIC DNA]</scope>
</reference>
<evidence type="ECO:0000256" key="10">
    <source>
        <dbReference type="ARBA" id="ARBA00023136"/>
    </source>
</evidence>
<dbReference type="PROSITE" id="PS00108">
    <property type="entry name" value="PROTEIN_KINASE_ST"/>
    <property type="match status" value="1"/>
</dbReference>
<feature type="domain" description="Protein kinase" evidence="14">
    <location>
        <begin position="55"/>
        <end position="353"/>
    </location>
</feature>
<evidence type="ECO:0000256" key="2">
    <source>
        <dbReference type="ARBA" id="ARBA00008536"/>
    </source>
</evidence>
<keyword evidence="16" id="KW-1185">Reference proteome</keyword>
<dbReference type="InterPro" id="IPR000719">
    <property type="entry name" value="Prot_kinase_dom"/>
</dbReference>
<evidence type="ECO:0000313" key="16">
    <source>
        <dbReference type="Proteomes" id="UP001497457"/>
    </source>
</evidence>
<reference evidence="15 16" key="2">
    <citation type="submission" date="2024-10" db="EMBL/GenBank/DDBJ databases">
        <authorList>
            <person name="Ryan C."/>
        </authorList>
    </citation>
    <scope>NUCLEOTIDE SEQUENCE [LARGE SCALE GENOMIC DNA]</scope>
</reference>
<feature type="region of interest" description="Disordered" evidence="13">
    <location>
        <begin position="1"/>
        <end position="36"/>
    </location>
</feature>
<organism evidence="15 16">
    <name type="scientific">Urochloa decumbens</name>
    <dbReference type="NCBI Taxonomy" id="240449"/>
    <lineage>
        <taxon>Eukaryota</taxon>
        <taxon>Viridiplantae</taxon>
        <taxon>Streptophyta</taxon>
        <taxon>Embryophyta</taxon>
        <taxon>Tracheophyta</taxon>
        <taxon>Spermatophyta</taxon>
        <taxon>Magnoliopsida</taxon>
        <taxon>Liliopsida</taxon>
        <taxon>Poales</taxon>
        <taxon>Poaceae</taxon>
        <taxon>PACMAD clade</taxon>
        <taxon>Panicoideae</taxon>
        <taxon>Panicodae</taxon>
        <taxon>Paniceae</taxon>
        <taxon>Melinidinae</taxon>
        <taxon>Urochloa</taxon>
    </lineage>
</organism>
<keyword evidence="7" id="KW-0547">Nucleotide-binding</keyword>
<keyword evidence="5" id="KW-0812">Transmembrane</keyword>
<dbReference type="GO" id="GO:0005524">
    <property type="term" value="F:ATP binding"/>
    <property type="evidence" value="ECO:0007669"/>
    <property type="project" value="UniProtKB-KW"/>
</dbReference>
<evidence type="ECO:0000256" key="7">
    <source>
        <dbReference type="ARBA" id="ARBA00022741"/>
    </source>
</evidence>
<dbReference type="InterPro" id="IPR011009">
    <property type="entry name" value="Kinase-like_dom_sf"/>
</dbReference>
<dbReference type="Proteomes" id="UP001497457">
    <property type="component" value="Chromosome 7b"/>
</dbReference>
<dbReference type="Pfam" id="PF00069">
    <property type="entry name" value="Pkinase"/>
    <property type="match status" value="1"/>
</dbReference>
<dbReference type="GO" id="GO:0002229">
    <property type="term" value="P:defense response to oomycetes"/>
    <property type="evidence" value="ECO:0007669"/>
    <property type="project" value="UniProtKB-ARBA"/>
</dbReference>
<dbReference type="SUPFAM" id="SSF56112">
    <property type="entry name" value="Protein kinase-like (PK-like)"/>
    <property type="match status" value="1"/>
</dbReference>
<dbReference type="Gene3D" id="1.10.510.10">
    <property type="entry name" value="Transferase(Phosphotransferase) domain 1"/>
    <property type="match status" value="1"/>
</dbReference>
<comment type="similarity">
    <text evidence="2">In the N-terminal section; belongs to the leguminous lectin family.</text>
</comment>
<comment type="similarity">
    <text evidence="3">In the C-terminal section; belongs to the protein kinase superfamily. Ser/Thr protein kinase family.</text>
</comment>
<evidence type="ECO:0000256" key="6">
    <source>
        <dbReference type="ARBA" id="ARBA00022729"/>
    </source>
</evidence>
<protein>
    <recommendedName>
        <fullName evidence="14">Protein kinase domain-containing protein</fullName>
    </recommendedName>
</protein>
<comment type="subcellular location">
    <subcellularLocation>
        <location evidence="1">Cell membrane</location>
        <topology evidence="1">Single-pass type I membrane protein</topology>
    </subcellularLocation>
</comment>
<name>A0ABC9FQV8_9POAL</name>
<keyword evidence="6" id="KW-0732">Signal</keyword>
<keyword evidence="10" id="KW-0472">Membrane</keyword>
<dbReference type="SMART" id="SM00220">
    <property type="entry name" value="S_TKc"/>
    <property type="match status" value="1"/>
</dbReference>
<proteinExistence type="inferred from homology"/>
<keyword evidence="12" id="KW-0325">Glycoprotein</keyword>
<dbReference type="PROSITE" id="PS50011">
    <property type="entry name" value="PROTEIN_KINASE_DOM"/>
    <property type="match status" value="1"/>
</dbReference>
<evidence type="ECO:0000313" key="15">
    <source>
        <dbReference type="EMBL" id="CAL5080565.1"/>
    </source>
</evidence>
<dbReference type="PANTHER" id="PTHR27007">
    <property type="match status" value="1"/>
</dbReference>
<keyword evidence="8" id="KW-0067">ATP-binding</keyword>
<dbReference type="AlphaFoldDB" id="A0ABC9FQV8"/>